<dbReference type="Proteomes" id="UP000002531">
    <property type="component" value="Chromosome"/>
</dbReference>
<dbReference type="EC" id="2.7.1.-" evidence="2"/>
<dbReference type="GO" id="GO:0006109">
    <property type="term" value="P:regulation of carbohydrate metabolic process"/>
    <property type="evidence" value="ECO:0007669"/>
    <property type="project" value="InterPro"/>
</dbReference>
<dbReference type="EMBL" id="CP000115">
    <property type="protein sequence ID" value="ABA03613.1"/>
    <property type="molecule type" value="Genomic_DNA"/>
</dbReference>
<dbReference type="HOGENOM" id="CLU_052030_2_1_5"/>
<evidence type="ECO:0000259" key="1">
    <source>
        <dbReference type="Pfam" id="PF07475"/>
    </source>
</evidence>
<organism evidence="2 3">
    <name type="scientific">Nitrobacter winogradskyi (strain ATCC 25391 / DSM 10237 / CIP 104748 / NCIMB 11846 / Nb-255)</name>
    <dbReference type="NCBI Taxonomy" id="323098"/>
    <lineage>
        <taxon>Bacteria</taxon>
        <taxon>Pseudomonadati</taxon>
        <taxon>Pseudomonadota</taxon>
        <taxon>Alphaproteobacteria</taxon>
        <taxon>Hyphomicrobiales</taxon>
        <taxon>Nitrobacteraceae</taxon>
        <taxon>Nitrobacter</taxon>
    </lineage>
</organism>
<dbReference type="GO" id="GO:0005524">
    <property type="term" value="F:ATP binding"/>
    <property type="evidence" value="ECO:0007669"/>
    <property type="project" value="InterPro"/>
</dbReference>
<evidence type="ECO:0000313" key="2">
    <source>
        <dbReference type="EMBL" id="ABA03613.1"/>
    </source>
</evidence>
<keyword evidence="2" id="KW-0808">Transferase</keyword>
<gene>
    <name evidence="2" type="ordered locus">Nwi_0346</name>
</gene>
<sequence length="169" mass="17655">MTGSSGTTIGPTIHGSAVLVGEQAVLIRGPSGAGKSRLAFDLILAGRGGQLPETTLVGDDRLFVTPFRNGLLVRPPSELEGMLEIRGLGIRRCAFVAEAPVGLVIDLDAPDAERLPPPNALRTTILEVELARIPVASGFPPLPIAIAALTTIQGCTDWRPATDCRKKSG</sequence>
<accession>Q3SVS8</accession>
<keyword evidence="2" id="KW-0418">Kinase</keyword>
<reference evidence="2 3" key="1">
    <citation type="journal article" date="2006" name="Appl. Environ. Microbiol.">
        <title>Genome sequence of the chemolithoautotrophic nitrite-oxidizing bacterium Nitrobacter winogradskyi Nb-255.</title>
        <authorList>
            <person name="Starkenburg S.R."/>
            <person name="Chain P.S."/>
            <person name="Sayavedra-Soto L.A."/>
            <person name="Hauser L."/>
            <person name="Land M.L."/>
            <person name="Larimer F.W."/>
            <person name="Malfatti S.A."/>
            <person name="Klotz M.G."/>
            <person name="Bottomley P.J."/>
            <person name="Arp D.J."/>
            <person name="Hickey W.J."/>
        </authorList>
    </citation>
    <scope>NUCLEOTIDE SEQUENCE [LARGE SCALE GENOMIC DNA]</scope>
    <source>
        <strain evidence="3">ATCC 25391 / DSM 10237 / CIP 104748 / NCIMB 11846 / Nb-255</strain>
    </source>
</reference>
<dbReference type="OrthoDB" id="8326226at2"/>
<dbReference type="eggNOG" id="COG1493">
    <property type="taxonomic scope" value="Bacteria"/>
</dbReference>
<dbReference type="KEGG" id="nwi:Nwi_0346"/>
<dbReference type="InterPro" id="IPR027417">
    <property type="entry name" value="P-loop_NTPase"/>
</dbReference>
<dbReference type="CDD" id="cd01918">
    <property type="entry name" value="HprK_C"/>
    <property type="match status" value="1"/>
</dbReference>
<proteinExistence type="predicted"/>
<keyword evidence="3" id="KW-1185">Reference proteome</keyword>
<dbReference type="AlphaFoldDB" id="Q3SVS8"/>
<evidence type="ECO:0000313" key="3">
    <source>
        <dbReference type="Proteomes" id="UP000002531"/>
    </source>
</evidence>
<dbReference type="GO" id="GO:0000155">
    <property type="term" value="F:phosphorelay sensor kinase activity"/>
    <property type="evidence" value="ECO:0007669"/>
    <property type="project" value="InterPro"/>
</dbReference>
<dbReference type="RefSeq" id="WP_011313678.1">
    <property type="nucleotide sequence ID" value="NC_007406.1"/>
</dbReference>
<dbReference type="InterPro" id="IPR011104">
    <property type="entry name" value="Hpr_kin/Pase_C"/>
</dbReference>
<dbReference type="SUPFAM" id="SSF53795">
    <property type="entry name" value="PEP carboxykinase-like"/>
    <property type="match status" value="1"/>
</dbReference>
<dbReference type="Pfam" id="PF07475">
    <property type="entry name" value="Hpr_kinase_C"/>
    <property type="match status" value="1"/>
</dbReference>
<name>Q3SVS8_NITWN</name>
<dbReference type="STRING" id="323098.Nwi_0346"/>
<feature type="domain" description="HPr kinase/phosphorylase C-terminal" evidence="1">
    <location>
        <begin position="12"/>
        <end position="90"/>
    </location>
</feature>
<protein>
    <submittedName>
        <fullName evidence="2">Hpr(Ser) kinase/phosphatase</fullName>
        <ecNumber evidence="2">2.7.1.-</ecNumber>
    </submittedName>
</protein>
<dbReference type="Gene3D" id="3.40.50.300">
    <property type="entry name" value="P-loop containing nucleotide triphosphate hydrolases"/>
    <property type="match status" value="1"/>
</dbReference>